<dbReference type="SUPFAM" id="SSF53335">
    <property type="entry name" value="S-adenosyl-L-methionine-dependent methyltransferases"/>
    <property type="match status" value="1"/>
</dbReference>
<dbReference type="RefSeq" id="WP_413782298.1">
    <property type="nucleotide sequence ID" value="NZ_JAUOZS010000001.1"/>
</dbReference>
<organism evidence="1 2">
    <name type="scientific">Anaeroselena agilis</name>
    <dbReference type="NCBI Taxonomy" id="3063788"/>
    <lineage>
        <taxon>Bacteria</taxon>
        <taxon>Bacillati</taxon>
        <taxon>Bacillota</taxon>
        <taxon>Negativicutes</taxon>
        <taxon>Acetonemataceae</taxon>
        <taxon>Anaeroselena</taxon>
    </lineage>
</organism>
<dbReference type="GO" id="GO:0008168">
    <property type="term" value="F:methyltransferase activity"/>
    <property type="evidence" value="ECO:0007669"/>
    <property type="project" value="UniProtKB-KW"/>
</dbReference>
<dbReference type="Proteomes" id="UP001254848">
    <property type="component" value="Unassembled WGS sequence"/>
</dbReference>
<sequence>MDNYEDRLKSALINQHKKWFDHNTRSLRPEHAQEINCPVCDLAAHKLYFQKDWFKFVKCSECGMVFLNPRLNEKATYDFYNSEWTAIYNERKFDAVPRTIKLDDIINETNLNLLENFADKRTDGNRGNLLEIGTGSGFFIRKAVEHGYNAYGVELNYNNCMKVKDLLGDNIINADLYSARFSARMFDVIYMRDVFEHVPDPKRMLYEMNRIANDGCVIYIEVPNIEGLIYKIVKEKHVCVFGFEHLNYWSPQSLARILGTCGFEVAEIKHESLDFTLSRLLAHFCEASFTSIEPVHYPAIVKLLARFVSLGFSLPLLSTIDKRLTPLIADSMRRGSVIKTIARKTGDILLI</sequence>
<reference evidence="1 2" key="1">
    <citation type="submission" date="2023-07" db="EMBL/GenBank/DDBJ databases">
        <title>The novel representative of Negativicutes class, Anaeroselena agilis gen. nov. sp. nov.</title>
        <authorList>
            <person name="Prokofeva M.I."/>
            <person name="Elcheninov A.G."/>
            <person name="Klyukina A."/>
            <person name="Kublanov I.V."/>
            <person name="Frolov E.N."/>
            <person name="Podosokorskaya O.A."/>
        </authorList>
    </citation>
    <scope>NUCLEOTIDE SEQUENCE [LARGE SCALE GENOMIC DNA]</scope>
    <source>
        <strain evidence="1 2">4137-cl</strain>
    </source>
</reference>
<dbReference type="PANTHER" id="PTHR43861">
    <property type="entry name" value="TRANS-ACONITATE 2-METHYLTRANSFERASE-RELATED"/>
    <property type="match status" value="1"/>
</dbReference>
<keyword evidence="1" id="KW-0489">Methyltransferase</keyword>
<proteinExistence type="predicted"/>
<dbReference type="GO" id="GO:0032259">
    <property type="term" value="P:methylation"/>
    <property type="evidence" value="ECO:0007669"/>
    <property type="project" value="UniProtKB-KW"/>
</dbReference>
<dbReference type="EC" id="2.1.1.-" evidence="1"/>
<protein>
    <submittedName>
        <fullName evidence="1">Class I SAM-dependent methyltransferase</fullName>
        <ecNumber evidence="1">2.1.1.-</ecNumber>
    </submittedName>
</protein>
<dbReference type="Gene3D" id="3.40.50.150">
    <property type="entry name" value="Vaccinia Virus protein VP39"/>
    <property type="match status" value="1"/>
</dbReference>
<name>A0ABU3P491_9FIRM</name>
<dbReference type="EMBL" id="JAUOZS010000001">
    <property type="protein sequence ID" value="MDT8903856.1"/>
    <property type="molecule type" value="Genomic_DNA"/>
</dbReference>
<dbReference type="CDD" id="cd02440">
    <property type="entry name" value="AdoMet_MTases"/>
    <property type="match status" value="1"/>
</dbReference>
<dbReference type="InterPro" id="IPR029063">
    <property type="entry name" value="SAM-dependent_MTases_sf"/>
</dbReference>
<comment type="caution">
    <text evidence="1">The sequence shown here is derived from an EMBL/GenBank/DDBJ whole genome shotgun (WGS) entry which is preliminary data.</text>
</comment>
<gene>
    <name evidence="1" type="ORF">Q4T40_21710</name>
</gene>
<evidence type="ECO:0000313" key="2">
    <source>
        <dbReference type="Proteomes" id="UP001254848"/>
    </source>
</evidence>
<keyword evidence="1" id="KW-0808">Transferase</keyword>
<accession>A0ABU3P491</accession>
<dbReference type="Pfam" id="PF13489">
    <property type="entry name" value="Methyltransf_23"/>
    <property type="match status" value="1"/>
</dbReference>
<evidence type="ECO:0000313" key="1">
    <source>
        <dbReference type="EMBL" id="MDT8903856.1"/>
    </source>
</evidence>
<keyword evidence="2" id="KW-1185">Reference proteome</keyword>